<organism evidence="2 3">
    <name type="scientific">Streptomyces tremellae</name>
    <dbReference type="NCBI Taxonomy" id="1124239"/>
    <lineage>
        <taxon>Bacteria</taxon>
        <taxon>Bacillati</taxon>
        <taxon>Actinomycetota</taxon>
        <taxon>Actinomycetes</taxon>
        <taxon>Kitasatosporales</taxon>
        <taxon>Streptomycetaceae</taxon>
        <taxon>Streptomyces</taxon>
    </lineage>
</organism>
<comment type="caution">
    <text evidence="2">The sequence shown here is derived from an EMBL/GenBank/DDBJ whole genome shotgun (WGS) entry which is preliminary data.</text>
</comment>
<evidence type="ECO:0000313" key="2">
    <source>
        <dbReference type="EMBL" id="GAA3718420.1"/>
    </source>
</evidence>
<evidence type="ECO:0000256" key="1">
    <source>
        <dbReference type="SAM" id="MobiDB-lite"/>
    </source>
</evidence>
<reference evidence="3" key="1">
    <citation type="journal article" date="2019" name="Int. J. Syst. Evol. Microbiol.">
        <title>The Global Catalogue of Microorganisms (GCM) 10K type strain sequencing project: providing services to taxonomists for standard genome sequencing and annotation.</title>
        <authorList>
            <consortium name="The Broad Institute Genomics Platform"/>
            <consortium name="The Broad Institute Genome Sequencing Center for Infectious Disease"/>
            <person name="Wu L."/>
            <person name="Ma J."/>
        </authorList>
    </citation>
    <scope>NUCLEOTIDE SEQUENCE [LARGE SCALE GENOMIC DNA]</scope>
    <source>
        <strain evidence="3">JCM 30846</strain>
    </source>
</reference>
<name>A0ABP7EFF7_9ACTN</name>
<evidence type="ECO:0008006" key="4">
    <source>
        <dbReference type="Google" id="ProtNLM"/>
    </source>
</evidence>
<keyword evidence="3" id="KW-1185">Reference proteome</keyword>
<sequence>MPNAPRTQHRSVRIPDDDWKDLADRAPSGDRAAVIKDLVAWYLRRPGAKLPRRPAEDGTSS</sequence>
<feature type="region of interest" description="Disordered" evidence="1">
    <location>
        <begin position="1"/>
        <end position="25"/>
    </location>
</feature>
<gene>
    <name evidence="2" type="ORF">GCM10023082_14950</name>
</gene>
<feature type="compositionally biased region" description="Basic and acidic residues" evidence="1">
    <location>
        <begin position="13"/>
        <end position="25"/>
    </location>
</feature>
<dbReference type="RefSeq" id="WP_345642873.1">
    <property type="nucleotide sequence ID" value="NZ_BAABEP010000006.1"/>
</dbReference>
<dbReference type="EMBL" id="BAABEP010000006">
    <property type="protein sequence ID" value="GAA3718420.1"/>
    <property type="molecule type" value="Genomic_DNA"/>
</dbReference>
<accession>A0ABP7EFF7</accession>
<proteinExistence type="predicted"/>
<dbReference type="Proteomes" id="UP001499884">
    <property type="component" value="Unassembled WGS sequence"/>
</dbReference>
<protein>
    <recommendedName>
        <fullName evidence="4">CopG family transcriptional regulator</fullName>
    </recommendedName>
</protein>
<evidence type="ECO:0000313" key="3">
    <source>
        <dbReference type="Proteomes" id="UP001499884"/>
    </source>
</evidence>